<feature type="compositionally biased region" description="Basic and acidic residues" evidence="1">
    <location>
        <begin position="201"/>
        <end position="221"/>
    </location>
</feature>
<evidence type="ECO:0000313" key="3">
    <source>
        <dbReference type="Proteomes" id="UP000813461"/>
    </source>
</evidence>
<dbReference type="OrthoDB" id="10362429at2759"/>
<sequence length="221" mass="24098">MSASDGVSVSAKPPPAGNAFGARSIYETLPAGTFLVSSNRQWTLGIDTSMNKIVRRSLLNPGIWGVWPYQFPQAPGQPSKALPGRGLALAVNEQDVSVWWVTDEKNPYQYPVLDLGDHKPFTEGPRLNSSSKRVLLGNGGEVLIGDGIQQNRRLVWPGRAGPPPQRTDPTADRYSQAVTEEPIKDEDLNLDGVEFEDGFPDDAKPEVEGEGWEKDAVSEET</sequence>
<reference evidence="2" key="1">
    <citation type="journal article" date="2021" name="Nat. Commun.">
        <title>Genetic determinants of endophytism in the Arabidopsis root mycobiome.</title>
        <authorList>
            <person name="Mesny F."/>
            <person name="Miyauchi S."/>
            <person name="Thiergart T."/>
            <person name="Pickel B."/>
            <person name="Atanasova L."/>
            <person name="Karlsson M."/>
            <person name="Huettel B."/>
            <person name="Barry K.W."/>
            <person name="Haridas S."/>
            <person name="Chen C."/>
            <person name="Bauer D."/>
            <person name="Andreopoulos W."/>
            <person name="Pangilinan J."/>
            <person name="LaButti K."/>
            <person name="Riley R."/>
            <person name="Lipzen A."/>
            <person name="Clum A."/>
            <person name="Drula E."/>
            <person name="Henrissat B."/>
            <person name="Kohler A."/>
            <person name="Grigoriev I.V."/>
            <person name="Martin F.M."/>
            <person name="Hacquard S."/>
        </authorList>
    </citation>
    <scope>NUCLEOTIDE SEQUENCE</scope>
    <source>
        <strain evidence="2">MPI-SDFR-AT-0120</strain>
    </source>
</reference>
<evidence type="ECO:0000256" key="1">
    <source>
        <dbReference type="SAM" id="MobiDB-lite"/>
    </source>
</evidence>
<keyword evidence="3" id="KW-1185">Reference proteome</keyword>
<protein>
    <submittedName>
        <fullName evidence="2">Uncharacterized protein</fullName>
    </submittedName>
</protein>
<dbReference type="EMBL" id="JAGMVJ010000012">
    <property type="protein sequence ID" value="KAH7084131.1"/>
    <property type="molecule type" value="Genomic_DNA"/>
</dbReference>
<feature type="region of interest" description="Disordered" evidence="1">
    <location>
        <begin position="154"/>
        <end position="221"/>
    </location>
</feature>
<dbReference type="AlphaFoldDB" id="A0A8K0R1G8"/>
<name>A0A8K0R1G8_9PLEO</name>
<accession>A0A8K0R1G8</accession>
<comment type="caution">
    <text evidence="2">The sequence shown here is derived from an EMBL/GenBank/DDBJ whole genome shotgun (WGS) entry which is preliminary data.</text>
</comment>
<dbReference type="Proteomes" id="UP000813461">
    <property type="component" value="Unassembled WGS sequence"/>
</dbReference>
<gene>
    <name evidence="2" type="ORF">FB567DRAFT_550162</name>
</gene>
<evidence type="ECO:0000313" key="2">
    <source>
        <dbReference type="EMBL" id="KAH7084131.1"/>
    </source>
</evidence>
<organism evidence="2 3">
    <name type="scientific">Paraphoma chrysanthemicola</name>
    <dbReference type="NCBI Taxonomy" id="798071"/>
    <lineage>
        <taxon>Eukaryota</taxon>
        <taxon>Fungi</taxon>
        <taxon>Dikarya</taxon>
        <taxon>Ascomycota</taxon>
        <taxon>Pezizomycotina</taxon>
        <taxon>Dothideomycetes</taxon>
        <taxon>Pleosporomycetidae</taxon>
        <taxon>Pleosporales</taxon>
        <taxon>Pleosporineae</taxon>
        <taxon>Phaeosphaeriaceae</taxon>
        <taxon>Paraphoma</taxon>
    </lineage>
</organism>
<proteinExistence type="predicted"/>